<dbReference type="GO" id="GO:0008305">
    <property type="term" value="C:integrin complex"/>
    <property type="evidence" value="ECO:0007669"/>
    <property type="project" value="TreeGrafter"/>
</dbReference>
<dbReference type="InterPro" id="IPR018184">
    <property type="entry name" value="Integrin_alpha_C_CS"/>
</dbReference>
<keyword evidence="4" id="KW-0325">Glycoprotein</keyword>
<keyword evidence="5" id="KW-0812">Transmembrane</keyword>
<dbReference type="PANTHER" id="PTHR23220">
    <property type="entry name" value="INTEGRIN ALPHA"/>
    <property type="match status" value="1"/>
</dbReference>
<dbReference type="GO" id="GO:0098609">
    <property type="term" value="P:cell-cell adhesion"/>
    <property type="evidence" value="ECO:0007669"/>
    <property type="project" value="TreeGrafter"/>
</dbReference>
<gene>
    <name evidence="7" type="primary">Itga6_1</name>
    <name evidence="7" type="ORF">TACRUB_R04172</name>
</gene>
<dbReference type="Pfam" id="PF20806">
    <property type="entry name" value="Integrin_A_Ig_3"/>
    <property type="match status" value="1"/>
</dbReference>
<dbReference type="AlphaFoldDB" id="A0A7K4X090"/>
<feature type="domain" description="Integrin alpha third immunoglobulin-like" evidence="6">
    <location>
        <begin position="1"/>
        <end position="70"/>
    </location>
</feature>
<dbReference type="GO" id="GO:0050900">
    <property type="term" value="P:leukocyte migration"/>
    <property type="evidence" value="ECO:0007669"/>
    <property type="project" value="TreeGrafter"/>
</dbReference>
<sequence length="131" mass="14666">RCRPFRCPLPTLEHSELRARGRLWNGTFLEEFLDVSSLELIVRAEVSIISPSKNLVLKDAATQMLVSIHLDPGVAVAGVPWWVVPLAVLVGILVLALLVLGLWKVGFFHRAHRAPPAVPQYHAVRIPREQR</sequence>
<dbReference type="EMBL" id="VZRD01000704">
    <property type="protein sequence ID" value="NWR39588.1"/>
    <property type="molecule type" value="Genomic_DNA"/>
</dbReference>
<dbReference type="SUPFAM" id="SSF69179">
    <property type="entry name" value="Integrin domains"/>
    <property type="match status" value="1"/>
</dbReference>
<dbReference type="PANTHER" id="PTHR23220:SF90">
    <property type="entry name" value="INTEGRIN ALPHA-7"/>
    <property type="match status" value="1"/>
</dbReference>
<dbReference type="GO" id="GO:0005178">
    <property type="term" value="F:integrin binding"/>
    <property type="evidence" value="ECO:0007669"/>
    <property type="project" value="TreeGrafter"/>
</dbReference>
<dbReference type="InterPro" id="IPR048286">
    <property type="entry name" value="Integrin_alpha_Ig-like_3"/>
</dbReference>
<dbReference type="GO" id="GO:0009897">
    <property type="term" value="C:external side of plasma membrane"/>
    <property type="evidence" value="ECO:0007669"/>
    <property type="project" value="TreeGrafter"/>
</dbReference>
<evidence type="ECO:0000256" key="5">
    <source>
        <dbReference type="SAM" id="Phobius"/>
    </source>
</evidence>
<dbReference type="InterPro" id="IPR032695">
    <property type="entry name" value="Integrin_dom_sf"/>
</dbReference>
<dbReference type="GO" id="GO:0007229">
    <property type="term" value="P:integrin-mediated signaling pathway"/>
    <property type="evidence" value="ECO:0007669"/>
    <property type="project" value="UniProtKB-KW"/>
</dbReference>
<evidence type="ECO:0000259" key="6">
    <source>
        <dbReference type="Pfam" id="PF20806"/>
    </source>
</evidence>
<feature type="transmembrane region" description="Helical" evidence="5">
    <location>
        <begin position="79"/>
        <end position="103"/>
    </location>
</feature>
<dbReference type="GO" id="GO:0033627">
    <property type="term" value="P:cell adhesion mediated by integrin"/>
    <property type="evidence" value="ECO:0007669"/>
    <property type="project" value="TreeGrafter"/>
</dbReference>
<evidence type="ECO:0000256" key="4">
    <source>
        <dbReference type="ARBA" id="ARBA00023180"/>
    </source>
</evidence>
<keyword evidence="3 5" id="KW-0472">Membrane</keyword>
<comment type="caution">
    <text evidence="7">The sequence shown here is derived from an EMBL/GenBank/DDBJ whole genome shotgun (WGS) entry which is preliminary data.</text>
</comment>
<keyword evidence="8" id="KW-1185">Reference proteome</keyword>
<evidence type="ECO:0000256" key="2">
    <source>
        <dbReference type="ARBA" id="ARBA00023037"/>
    </source>
</evidence>
<dbReference type="Gene3D" id="1.20.5.930">
    <property type="entry name" value="Bicelle-embedded integrin alpha(iib) transmembrane segment"/>
    <property type="match status" value="1"/>
</dbReference>
<reference evidence="7 8" key="1">
    <citation type="submission" date="2019-09" db="EMBL/GenBank/DDBJ databases">
        <title>Bird 10,000 Genomes (B10K) Project - Family phase.</title>
        <authorList>
            <person name="Zhang G."/>
        </authorList>
    </citation>
    <scope>NUCLEOTIDE SEQUENCE [LARGE SCALE GENOMIC DNA]</scope>
    <source>
        <strain evidence="7">B10K-CU-031-13</strain>
        <tissue evidence="7">Muscle</tissue>
    </source>
</reference>
<evidence type="ECO:0000313" key="7">
    <source>
        <dbReference type="EMBL" id="NWR39588.1"/>
    </source>
</evidence>
<evidence type="ECO:0000256" key="1">
    <source>
        <dbReference type="ARBA" id="ARBA00004479"/>
    </source>
</evidence>
<dbReference type="GO" id="GO:0007160">
    <property type="term" value="P:cell-matrix adhesion"/>
    <property type="evidence" value="ECO:0007669"/>
    <property type="project" value="TreeGrafter"/>
</dbReference>
<protein>
    <submittedName>
        <fullName evidence="7">ITA6 protein</fullName>
    </submittedName>
</protein>
<feature type="non-terminal residue" evidence="7">
    <location>
        <position position="1"/>
    </location>
</feature>
<dbReference type="PROSITE" id="PS00242">
    <property type="entry name" value="INTEGRIN_ALPHA"/>
    <property type="match status" value="1"/>
</dbReference>
<evidence type="ECO:0000256" key="3">
    <source>
        <dbReference type="ARBA" id="ARBA00023136"/>
    </source>
</evidence>
<dbReference type="Proteomes" id="UP000540952">
    <property type="component" value="Unassembled WGS sequence"/>
</dbReference>
<proteinExistence type="predicted"/>
<keyword evidence="2" id="KW-0401">Integrin</keyword>
<organism evidence="7 8">
    <name type="scientific">Tachuris rubrigastra</name>
    <dbReference type="NCBI Taxonomy" id="495162"/>
    <lineage>
        <taxon>Eukaryota</taxon>
        <taxon>Metazoa</taxon>
        <taxon>Chordata</taxon>
        <taxon>Craniata</taxon>
        <taxon>Vertebrata</taxon>
        <taxon>Euteleostomi</taxon>
        <taxon>Archelosauria</taxon>
        <taxon>Archosauria</taxon>
        <taxon>Dinosauria</taxon>
        <taxon>Saurischia</taxon>
        <taxon>Theropoda</taxon>
        <taxon>Coelurosauria</taxon>
        <taxon>Aves</taxon>
        <taxon>Neognathae</taxon>
        <taxon>Neoaves</taxon>
        <taxon>Telluraves</taxon>
        <taxon>Australaves</taxon>
        <taxon>Passeriformes</taxon>
        <taxon>Tyrannidae</taxon>
        <taxon>Tachuris</taxon>
    </lineage>
</organism>
<evidence type="ECO:0000313" key="8">
    <source>
        <dbReference type="Proteomes" id="UP000540952"/>
    </source>
</evidence>
<accession>A0A7K4X090</accession>
<dbReference type="Gene3D" id="2.60.40.1530">
    <property type="entry name" value="ntegrin, alpha v. Chain A, domain 4"/>
    <property type="match status" value="1"/>
</dbReference>
<feature type="non-terminal residue" evidence="7">
    <location>
        <position position="131"/>
    </location>
</feature>
<comment type="subcellular location">
    <subcellularLocation>
        <location evidence="1">Membrane</location>
        <topology evidence="1">Single-pass type I membrane protein</topology>
    </subcellularLocation>
</comment>
<keyword evidence="5" id="KW-1133">Transmembrane helix</keyword>
<name>A0A7K4X090_9TYRA</name>